<evidence type="ECO:0000313" key="1">
    <source>
        <dbReference type="EMBL" id="KAG9461290.1"/>
    </source>
</evidence>
<dbReference type="AlphaFoldDB" id="A0A8J6E3H6"/>
<dbReference type="EMBL" id="WNTK01024681">
    <property type="protein sequence ID" value="KAG9461290.1"/>
    <property type="molecule type" value="Genomic_DNA"/>
</dbReference>
<organism evidence="1 2">
    <name type="scientific">Eleutherodactylus coqui</name>
    <name type="common">Puerto Rican coqui</name>
    <dbReference type="NCBI Taxonomy" id="57060"/>
    <lineage>
        <taxon>Eukaryota</taxon>
        <taxon>Metazoa</taxon>
        <taxon>Chordata</taxon>
        <taxon>Craniata</taxon>
        <taxon>Vertebrata</taxon>
        <taxon>Euteleostomi</taxon>
        <taxon>Amphibia</taxon>
        <taxon>Batrachia</taxon>
        <taxon>Anura</taxon>
        <taxon>Neobatrachia</taxon>
        <taxon>Hyloidea</taxon>
        <taxon>Eleutherodactylidae</taxon>
        <taxon>Eleutherodactylinae</taxon>
        <taxon>Eleutherodactylus</taxon>
        <taxon>Eleutherodactylus</taxon>
    </lineage>
</organism>
<proteinExistence type="predicted"/>
<dbReference type="PANTHER" id="PTHR33395">
    <property type="entry name" value="TRANSCRIPTASE, PUTATIVE-RELATED-RELATED"/>
    <property type="match status" value="1"/>
</dbReference>
<reference evidence="1" key="1">
    <citation type="thesis" date="2020" institute="ProQuest LLC" country="789 East Eisenhower Parkway, Ann Arbor, MI, USA">
        <title>Comparative Genomics and Chromosome Evolution.</title>
        <authorList>
            <person name="Mudd A.B."/>
        </authorList>
    </citation>
    <scope>NUCLEOTIDE SEQUENCE</scope>
    <source>
        <strain evidence="1">HN-11 Male</strain>
        <tissue evidence="1">Kidney and liver</tissue>
    </source>
</reference>
<name>A0A8J6E3H6_ELECQ</name>
<keyword evidence="2" id="KW-1185">Reference proteome</keyword>
<gene>
    <name evidence="1" type="ORF">GDO78_017389</name>
</gene>
<sequence length="85" mass="9644">MHKSPCPYGMHPMVLRELRDVIARPLYLIFVDTIKTGVVPLDWRIANVVPIYKKGTKSKPGNYRLVSLSSVTGKIFEGFLRDAIE</sequence>
<dbReference type="GO" id="GO:0031012">
    <property type="term" value="C:extracellular matrix"/>
    <property type="evidence" value="ECO:0007669"/>
    <property type="project" value="TreeGrafter"/>
</dbReference>
<protein>
    <submittedName>
        <fullName evidence="1">Uncharacterized protein</fullName>
    </submittedName>
</protein>
<comment type="caution">
    <text evidence="1">The sequence shown here is derived from an EMBL/GenBank/DDBJ whole genome shotgun (WGS) entry which is preliminary data.</text>
</comment>
<dbReference type="GO" id="GO:0061343">
    <property type="term" value="P:cell adhesion involved in heart morphogenesis"/>
    <property type="evidence" value="ECO:0007669"/>
    <property type="project" value="TreeGrafter"/>
</dbReference>
<dbReference type="OrthoDB" id="10067229at2759"/>
<evidence type="ECO:0000313" key="2">
    <source>
        <dbReference type="Proteomes" id="UP000770717"/>
    </source>
</evidence>
<dbReference type="GO" id="GO:0007508">
    <property type="term" value="P:larval heart development"/>
    <property type="evidence" value="ECO:0007669"/>
    <property type="project" value="TreeGrafter"/>
</dbReference>
<dbReference type="Proteomes" id="UP000770717">
    <property type="component" value="Unassembled WGS sequence"/>
</dbReference>
<dbReference type="PANTHER" id="PTHR33395:SF22">
    <property type="entry name" value="REVERSE TRANSCRIPTASE DOMAIN-CONTAINING PROTEIN"/>
    <property type="match status" value="1"/>
</dbReference>
<accession>A0A8J6E3H6</accession>